<dbReference type="PANTHER" id="PTHR34688">
    <property type="entry name" value="CYTOCHROME C6, CHLOROPLASTIC"/>
    <property type="match status" value="1"/>
</dbReference>
<gene>
    <name evidence="12" type="ordered locus">Cyagr_3342</name>
</gene>
<dbReference type="InterPro" id="IPR009056">
    <property type="entry name" value="Cyt_c-like_dom"/>
</dbReference>
<name>K9PAN5_CYAGP</name>
<protein>
    <submittedName>
        <fullName evidence="12">Cytochrome c, mono-and diheme variants family</fullName>
    </submittedName>
</protein>
<keyword evidence="7" id="KW-0249">Electron transport</keyword>
<evidence type="ECO:0000256" key="5">
    <source>
        <dbReference type="ARBA" id="ARBA00022617"/>
    </source>
</evidence>
<dbReference type="PANTHER" id="PTHR34688:SF2">
    <property type="entry name" value="CYTOCHROME C6, CHLOROPLASTIC"/>
    <property type="match status" value="1"/>
</dbReference>
<dbReference type="Gene3D" id="1.10.760.10">
    <property type="entry name" value="Cytochrome c-like domain"/>
    <property type="match status" value="1"/>
</dbReference>
<dbReference type="AlphaFoldDB" id="K9PAN5"/>
<evidence type="ECO:0000313" key="12">
    <source>
        <dbReference type="EMBL" id="AFY30412.1"/>
    </source>
</evidence>
<evidence type="ECO:0000256" key="8">
    <source>
        <dbReference type="ARBA" id="ARBA00023004"/>
    </source>
</evidence>
<keyword evidence="5 10" id="KW-0349">Heme</keyword>
<keyword evidence="8 10" id="KW-0408">Iron</keyword>
<accession>K9PAN5</accession>
<dbReference type="EMBL" id="CP003495">
    <property type="protein sequence ID" value="AFY30412.1"/>
    <property type="molecule type" value="Genomic_DNA"/>
</dbReference>
<dbReference type="KEGG" id="cgc:Cyagr_3342"/>
<sequence>MIIWGRLVSFLVALLLLGLFMPSAALGFPRAAFAVSPPLSASPPPESEAIGGSVLQVSVLEAGGSLFQAHCAGCHLQGGNIIRRGKTLKLGALERNGVASPDAIAAIAAGGTGQMGGYAQSLGEGGPEAVAAWVWQQALDGWPRA</sequence>
<dbReference type="GO" id="GO:0031979">
    <property type="term" value="C:plasma membrane-derived thylakoid lumen"/>
    <property type="evidence" value="ECO:0007669"/>
    <property type="project" value="UniProtKB-SubCell"/>
</dbReference>
<evidence type="ECO:0000256" key="2">
    <source>
        <dbReference type="ARBA" id="ARBA00004518"/>
    </source>
</evidence>
<dbReference type="SUPFAM" id="SSF46626">
    <property type="entry name" value="Cytochrome c"/>
    <property type="match status" value="1"/>
</dbReference>
<keyword evidence="9" id="KW-0793">Thylakoid</keyword>
<evidence type="ECO:0000256" key="7">
    <source>
        <dbReference type="ARBA" id="ARBA00022982"/>
    </source>
</evidence>
<evidence type="ECO:0000256" key="4">
    <source>
        <dbReference type="ARBA" id="ARBA00022448"/>
    </source>
</evidence>
<dbReference type="Pfam" id="PF13442">
    <property type="entry name" value="Cytochrome_CBB3"/>
    <property type="match status" value="1"/>
</dbReference>
<dbReference type="STRING" id="292564.Cyagr_3342"/>
<evidence type="ECO:0000256" key="10">
    <source>
        <dbReference type="PROSITE-ProRule" id="PRU00433"/>
    </source>
</evidence>
<dbReference type="PROSITE" id="PS51007">
    <property type="entry name" value="CYTC"/>
    <property type="match status" value="1"/>
</dbReference>
<evidence type="ECO:0000256" key="6">
    <source>
        <dbReference type="ARBA" id="ARBA00022723"/>
    </source>
</evidence>
<keyword evidence="4" id="KW-0813">Transport</keyword>
<feature type="domain" description="Cytochrome c" evidence="11">
    <location>
        <begin position="58"/>
        <end position="138"/>
    </location>
</feature>
<comment type="function">
    <text evidence="1">Functions as an electron carrier between membrane-bound cytochrome b6-f and photosystem I in oxygenic photosynthesis.</text>
</comment>
<evidence type="ECO:0000313" key="13">
    <source>
        <dbReference type="Proteomes" id="UP000010388"/>
    </source>
</evidence>
<dbReference type="InterPro" id="IPR036909">
    <property type="entry name" value="Cyt_c-like_dom_sf"/>
</dbReference>
<dbReference type="eggNOG" id="COG2010">
    <property type="taxonomic scope" value="Bacteria"/>
</dbReference>
<organism evidence="12 13">
    <name type="scientific">Cyanobium gracile (strain ATCC 27147 / PCC 6307)</name>
    <dbReference type="NCBI Taxonomy" id="292564"/>
    <lineage>
        <taxon>Bacteria</taxon>
        <taxon>Bacillati</taxon>
        <taxon>Cyanobacteriota</taxon>
        <taxon>Cyanophyceae</taxon>
        <taxon>Synechococcales</taxon>
        <taxon>Prochlorococcaceae</taxon>
        <taxon>Cyanobium</taxon>
    </lineage>
</organism>
<dbReference type="GO" id="GO:0020037">
    <property type="term" value="F:heme binding"/>
    <property type="evidence" value="ECO:0007669"/>
    <property type="project" value="InterPro"/>
</dbReference>
<comment type="similarity">
    <text evidence="3">Belongs to the cytochrome c family. PetJ subfamily.</text>
</comment>
<dbReference type="GO" id="GO:0009055">
    <property type="term" value="F:electron transfer activity"/>
    <property type="evidence" value="ECO:0007669"/>
    <property type="project" value="InterPro"/>
</dbReference>
<dbReference type="Proteomes" id="UP000010388">
    <property type="component" value="Chromosome"/>
</dbReference>
<dbReference type="HOGENOM" id="CLU_101159_1_1_3"/>
<evidence type="ECO:0000256" key="1">
    <source>
        <dbReference type="ARBA" id="ARBA00002347"/>
    </source>
</evidence>
<dbReference type="PATRIC" id="fig|292564.3.peg.3173"/>
<evidence type="ECO:0000259" key="11">
    <source>
        <dbReference type="PROSITE" id="PS51007"/>
    </source>
</evidence>
<evidence type="ECO:0000256" key="9">
    <source>
        <dbReference type="ARBA" id="ARBA00023078"/>
    </source>
</evidence>
<reference evidence="13" key="1">
    <citation type="journal article" date="2013" name="Proc. Natl. Acad. Sci. U.S.A.">
        <title>Improving the coverage of the cyanobacterial phylum using diversity-driven genome sequencing.</title>
        <authorList>
            <person name="Shih P.M."/>
            <person name="Wu D."/>
            <person name="Latifi A."/>
            <person name="Axen S.D."/>
            <person name="Fewer D.P."/>
            <person name="Talla E."/>
            <person name="Calteau A."/>
            <person name="Cai F."/>
            <person name="Tandeau de Marsac N."/>
            <person name="Rippka R."/>
            <person name="Herdman M."/>
            <person name="Sivonen K."/>
            <person name="Coursin T."/>
            <person name="Laurent T."/>
            <person name="Goodwin L."/>
            <person name="Nolan M."/>
            <person name="Davenport K.W."/>
            <person name="Han C.S."/>
            <person name="Rubin E.M."/>
            <person name="Eisen J.A."/>
            <person name="Woyke T."/>
            <person name="Gugger M."/>
            <person name="Kerfeld C.A."/>
        </authorList>
    </citation>
    <scope>NUCLEOTIDE SEQUENCE [LARGE SCALE GENOMIC DNA]</scope>
    <source>
        <strain evidence="13">ATCC 27147 / PCC 6307</strain>
    </source>
</reference>
<dbReference type="InterPro" id="IPR023655">
    <property type="entry name" value="Cyt_C6"/>
</dbReference>
<evidence type="ECO:0000256" key="3">
    <source>
        <dbReference type="ARBA" id="ARBA00009650"/>
    </source>
</evidence>
<comment type="subcellular location">
    <subcellularLocation>
        <location evidence="2">Cellular thylakoid lumen</location>
    </subcellularLocation>
</comment>
<proteinExistence type="inferred from homology"/>
<keyword evidence="6 10" id="KW-0479">Metal-binding</keyword>
<dbReference type="GO" id="GO:0005506">
    <property type="term" value="F:iron ion binding"/>
    <property type="evidence" value="ECO:0007669"/>
    <property type="project" value="InterPro"/>
</dbReference>